<evidence type="ECO:0000256" key="8">
    <source>
        <dbReference type="ARBA" id="ARBA00022771"/>
    </source>
</evidence>
<dbReference type="Gene3D" id="3.30.1490.20">
    <property type="entry name" value="ATP-grasp fold, A domain"/>
    <property type="match status" value="1"/>
</dbReference>
<keyword evidence="10" id="KW-0067">ATP-binding</keyword>
<keyword evidence="4" id="KW-0677">Repeat</keyword>
<dbReference type="CDD" id="cd03271">
    <property type="entry name" value="ABC_UvrA_II"/>
    <property type="match status" value="1"/>
</dbReference>
<dbReference type="GO" id="GO:0004518">
    <property type="term" value="F:nuclease activity"/>
    <property type="evidence" value="ECO:0007669"/>
    <property type="project" value="UniProtKB-KW"/>
</dbReference>
<sequence>MNEVISIKGAREHNLKNISLDIPKNKLIVFTGVSGSGKSSLAFDTIYAEGQRRYVESLSSYARQFLGVMDKPDVDSIDGLSPAISIDQKTTSHNPRSTVGTITEIYDYLRLLFARIGHPHCPTCKREVIRQTIQQIAENALSMAKNIYAHGLKGPGVRLMILSPVVRDRKGEFSKLFGNLRSKGFTSWRIDGTFYDAADDFVLIKTNKHTIDVVIDRIVIDKKTIKENSAKLLKRLSESIEQAVLLSQGLVLISEIEDASFGFPEKPKKWQDHLFSEKFACPFCNISLPELEPRMFSFNSPHGACANCTGLGHLLKVDPNLVVNLNLSISEGAIIPFAKLILADTWYGRIVTEVAQSLAIDMRKPLRSADPKKLDKLLYGTGGEIYEVKGENRQGRVVTIVETFSGLVLELERRYHETESDYVRSEIGKFLKEELCPGCQGKRLKPEALSVSIDGKSIVEVTAMPISNAFQWTDSLSLKLNSREEAIGKLILKELKTRISFLISVGLDYLTLDRSAQSLAGGEGQRIRLASQIGSGLTGVLYVLDEPSIGLHARDNLRLIRTLEKLRNLGNTVVVVEHDAEMISHADKIFDFGPAAGEHGGYIVAAGDVDVIKKNSKSVTGQYLSGRKKISRNLNIINPSQKSNRLIIYGCRENNLKNLNVEFPLQKLICVTGVSGSGKSTLVVDTLYRALYRHFNPFSREKIGKHEKIEGLEHVKKIVLIDQSPIGRTPRSNPATYTGCFSYIRELFAQTPEARVRGYRPGRFSFNVKGGRCEVCQGDGQTKIEMQFLPDVYITCDVCRGSRYNNETLEIRYRDKNIADVLRMTVEEALSYFSNIPGLYTKMQTLNDVGLSYIRLGQPAPHLSGGEAQRVKLASELSKRNTRETIFILDEPTTGLHFADLEKLLHVLAQLVILGNTVVIIEHNPDIIKNADWIIDLGPEGGDRGGEIVASGSPEDMASVKSSYTGEILKKLSSNKP</sequence>
<dbReference type="Gene3D" id="1.20.1580.10">
    <property type="entry name" value="ABC transporter ATPase like domain"/>
    <property type="match status" value="2"/>
</dbReference>
<dbReference type="Proteomes" id="UP000034320">
    <property type="component" value="Unassembled WGS sequence"/>
</dbReference>
<evidence type="ECO:0000256" key="7">
    <source>
        <dbReference type="ARBA" id="ARBA00022769"/>
    </source>
</evidence>
<name>A0A0G0ZCA5_9BACT</name>
<dbReference type="NCBIfam" id="NF001503">
    <property type="entry name" value="PRK00349.1"/>
    <property type="match status" value="1"/>
</dbReference>
<evidence type="ECO:0000313" key="19">
    <source>
        <dbReference type="Proteomes" id="UP000034320"/>
    </source>
</evidence>
<evidence type="ECO:0000256" key="13">
    <source>
        <dbReference type="ARBA" id="ARBA00023204"/>
    </source>
</evidence>
<dbReference type="GO" id="GO:0006289">
    <property type="term" value="P:nucleotide-excision repair"/>
    <property type="evidence" value="ECO:0007669"/>
    <property type="project" value="InterPro"/>
</dbReference>
<evidence type="ECO:0000256" key="5">
    <source>
        <dbReference type="ARBA" id="ARBA00022741"/>
    </source>
</evidence>
<evidence type="ECO:0000256" key="9">
    <source>
        <dbReference type="ARBA" id="ARBA00022833"/>
    </source>
</evidence>
<keyword evidence="9" id="KW-0862">Zinc</keyword>
<evidence type="ECO:0000256" key="4">
    <source>
        <dbReference type="ARBA" id="ARBA00022737"/>
    </source>
</evidence>
<dbReference type="PANTHER" id="PTHR43152">
    <property type="entry name" value="UVRABC SYSTEM PROTEIN A"/>
    <property type="match status" value="1"/>
</dbReference>
<comment type="caution">
    <text evidence="18">The sequence shown here is derived from an EMBL/GenBank/DDBJ whole genome shotgun (WGS) entry which is preliminary data.</text>
</comment>
<evidence type="ECO:0000256" key="11">
    <source>
        <dbReference type="ARBA" id="ARBA00022881"/>
    </source>
</evidence>
<dbReference type="GO" id="GO:0005737">
    <property type="term" value="C:cytoplasm"/>
    <property type="evidence" value="ECO:0007669"/>
    <property type="project" value="UniProtKB-SubCell"/>
</dbReference>
<keyword evidence="12" id="KW-0238">DNA-binding</keyword>
<dbReference type="PANTHER" id="PTHR43152:SF3">
    <property type="entry name" value="UVRABC SYSTEM PROTEIN A"/>
    <property type="match status" value="1"/>
</dbReference>
<dbReference type="CDD" id="cd03270">
    <property type="entry name" value="ABC_UvrA_I"/>
    <property type="match status" value="1"/>
</dbReference>
<evidence type="ECO:0000259" key="17">
    <source>
        <dbReference type="PROSITE" id="PS50893"/>
    </source>
</evidence>
<feature type="domain" description="ABC transporter" evidence="17">
    <location>
        <begin position="641"/>
        <end position="970"/>
    </location>
</feature>
<dbReference type="InterPro" id="IPR003439">
    <property type="entry name" value="ABC_transporter-like_ATP-bd"/>
</dbReference>
<evidence type="ECO:0000256" key="12">
    <source>
        <dbReference type="ARBA" id="ARBA00023125"/>
    </source>
</evidence>
<evidence type="ECO:0000256" key="14">
    <source>
        <dbReference type="ARBA" id="ARBA00038000"/>
    </source>
</evidence>
<dbReference type="PATRIC" id="fig|1618442.3.peg.865"/>
<dbReference type="Gene3D" id="1.10.8.280">
    <property type="entry name" value="ABC transporter ATPase domain-like"/>
    <property type="match status" value="1"/>
</dbReference>
<keyword evidence="8" id="KW-0863">Zinc-finger</keyword>
<dbReference type="FunFam" id="1.20.1580.10:FF:000002">
    <property type="entry name" value="UvrABC system protein A"/>
    <property type="match status" value="1"/>
</dbReference>
<evidence type="ECO:0000256" key="1">
    <source>
        <dbReference type="ARBA" id="ARBA00004496"/>
    </source>
</evidence>
<proteinExistence type="inferred from homology"/>
<evidence type="ECO:0000256" key="3">
    <source>
        <dbReference type="ARBA" id="ARBA00022723"/>
    </source>
</evidence>
<dbReference type="InterPro" id="IPR041102">
    <property type="entry name" value="UvrA_inter"/>
</dbReference>
<keyword evidence="6" id="KW-0227">DNA damage</keyword>
<protein>
    <recommendedName>
        <fullName evidence="15">UvrABC system protein A</fullName>
    </recommendedName>
    <alternativeName>
        <fullName evidence="16">Excinuclease ABC subunit A</fullName>
    </alternativeName>
</protein>
<evidence type="ECO:0000256" key="15">
    <source>
        <dbReference type="ARBA" id="ARBA00039316"/>
    </source>
</evidence>
<keyword evidence="7" id="KW-0228">DNA excision</keyword>
<comment type="subcellular location">
    <subcellularLocation>
        <location evidence="1">Cytoplasm</location>
    </subcellularLocation>
</comment>
<accession>A0A0G0ZCA5</accession>
<dbReference type="Gene3D" id="3.40.50.300">
    <property type="entry name" value="P-loop containing nucleotide triphosphate hydrolases"/>
    <property type="match status" value="2"/>
</dbReference>
<dbReference type="Pfam" id="PF17760">
    <property type="entry name" value="UvrA_inter"/>
    <property type="match status" value="1"/>
</dbReference>
<dbReference type="InterPro" id="IPR027417">
    <property type="entry name" value="P-loop_NTPase"/>
</dbReference>
<dbReference type="GO" id="GO:0003677">
    <property type="term" value="F:DNA binding"/>
    <property type="evidence" value="ECO:0007669"/>
    <property type="project" value="UniProtKB-KW"/>
</dbReference>
<dbReference type="Pfam" id="PF17755">
    <property type="entry name" value="UvrA_DNA-bind"/>
    <property type="match status" value="1"/>
</dbReference>
<dbReference type="GO" id="GO:0005524">
    <property type="term" value="F:ATP binding"/>
    <property type="evidence" value="ECO:0007669"/>
    <property type="project" value="UniProtKB-KW"/>
</dbReference>
<gene>
    <name evidence="18" type="ORF">UV09_C0018G0046</name>
</gene>
<evidence type="ECO:0000256" key="16">
    <source>
        <dbReference type="ARBA" id="ARBA00042156"/>
    </source>
</evidence>
<dbReference type="InterPro" id="IPR013815">
    <property type="entry name" value="ATP_grasp_subdomain_1"/>
</dbReference>
<dbReference type="FunFam" id="3.40.50.300:FF:000028">
    <property type="entry name" value="UvrABC system protein A"/>
    <property type="match status" value="1"/>
</dbReference>
<keyword evidence="3" id="KW-0479">Metal-binding</keyword>
<organism evidence="18 19">
    <name type="scientific">Candidatus Gottesmanbacteria bacterium GW2011_GWA2_42_18</name>
    <dbReference type="NCBI Taxonomy" id="1618442"/>
    <lineage>
        <taxon>Bacteria</taxon>
        <taxon>Candidatus Gottesmaniibacteriota</taxon>
    </lineage>
</organism>
<dbReference type="AlphaFoldDB" id="A0A0G0ZCA5"/>
<dbReference type="GO" id="GO:0008270">
    <property type="term" value="F:zinc ion binding"/>
    <property type="evidence" value="ECO:0007669"/>
    <property type="project" value="UniProtKB-KW"/>
</dbReference>
<keyword evidence="11" id="KW-0267">Excision nuclease</keyword>
<dbReference type="InterPro" id="IPR004602">
    <property type="entry name" value="UvrA"/>
</dbReference>
<evidence type="ECO:0000256" key="10">
    <source>
        <dbReference type="ARBA" id="ARBA00022840"/>
    </source>
</evidence>
<evidence type="ECO:0000256" key="6">
    <source>
        <dbReference type="ARBA" id="ARBA00022763"/>
    </source>
</evidence>
<keyword evidence="13" id="KW-0234">DNA repair</keyword>
<dbReference type="GO" id="GO:0009380">
    <property type="term" value="C:excinuclease repair complex"/>
    <property type="evidence" value="ECO:0007669"/>
    <property type="project" value="InterPro"/>
</dbReference>
<dbReference type="SUPFAM" id="SSF52540">
    <property type="entry name" value="P-loop containing nucleoside triphosphate hydrolases"/>
    <property type="match status" value="2"/>
</dbReference>
<keyword evidence="5" id="KW-0547">Nucleotide-binding</keyword>
<dbReference type="PROSITE" id="PS50893">
    <property type="entry name" value="ABC_TRANSPORTER_2"/>
    <property type="match status" value="2"/>
</dbReference>
<dbReference type="GO" id="GO:0016887">
    <property type="term" value="F:ATP hydrolysis activity"/>
    <property type="evidence" value="ECO:0007669"/>
    <property type="project" value="InterPro"/>
</dbReference>
<feature type="domain" description="ABC transporter" evidence="17">
    <location>
        <begin position="366"/>
        <end position="619"/>
    </location>
</feature>
<dbReference type="EMBL" id="LCDD01000018">
    <property type="protein sequence ID" value="KKS46370.1"/>
    <property type="molecule type" value="Genomic_DNA"/>
</dbReference>
<evidence type="ECO:0000313" key="18">
    <source>
        <dbReference type="EMBL" id="KKS46370.1"/>
    </source>
</evidence>
<dbReference type="NCBIfam" id="TIGR00630">
    <property type="entry name" value="uvra"/>
    <property type="match status" value="1"/>
</dbReference>
<dbReference type="InterPro" id="IPR041552">
    <property type="entry name" value="UvrA_DNA-bd"/>
</dbReference>
<dbReference type="InterPro" id="IPR017871">
    <property type="entry name" value="ABC_transporter-like_CS"/>
</dbReference>
<comment type="similarity">
    <text evidence="14">Belongs to the ABC transporter superfamily. UvrA family.</text>
</comment>
<evidence type="ECO:0000256" key="2">
    <source>
        <dbReference type="ARBA" id="ARBA00022490"/>
    </source>
</evidence>
<reference evidence="18 19" key="1">
    <citation type="journal article" date="2015" name="Nature">
        <title>rRNA introns, odd ribosomes, and small enigmatic genomes across a large radiation of phyla.</title>
        <authorList>
            <person name="Brown C.T."/>
            <person name="Hug L.A."/>
            <person name="Thomas B.C."/>
            <person name="Sharon I."/>
            <person name="Castelle C.J."/>
            <person name="Singh A."/>
            <person name="Wilkins M.J."/>
            <person name="Williams K.H."/>
            <person name="Banfield J.F."/>
        </authorList>
    </citation>
    <scope>NUCLEOTIDE SEQUENCE [LARGE SCALE GENOMIC DNA]</scope>
</reference>
<dbReference type="PROSITE" id="PS00211">
    <property type="entry name" value="ABC_TRANSPORTER_1"/>
    <property type="match status" value="1"/>
</dbReference>
<keyword evidence="2" id="KW-0963">Cytoplasm</keyword>